<dbReference type="Gene3D" id="3.40.50.1000">
    <property type="entry name" value="HAD superfamily/HAD-like"/>
    <property type="match status" value="1"/>
</dbReference>
<dbReference type="Pfam" id="PF00403">
    <property type="entry name" value="HMA"/>
    <property type="match status" value="1"/>
</dbReference>
<evidence type="ECO:0000256" key="1">
    <source>
        <dbReference type="ARBA" id="ARBA00004370"/>
    </source>
</evidence>
<dbReference type="SUPFAM" id="SSF56784">
    <property type="entry name" value="HAD-like"/>
    <property type="match status" value="1"/>
</dbReference>
<evidence type="ECO:0000256" key="7">
    <source>
        <dbReference type="ARBA" id="ARBA00022967"/>
    </source>
</evidence>
<sequence length="1322" mass="140817">MNLSDAPNHAILSVKGMTCVGCENKLIKVLKAQPIITNVKTSLVLSRAEFDYAGRPEDLQALIETIQQRTGFATDRIESAHALEFIVSPSLQDKFLHAQHPDGVQQVAKGTKNTVRVIHDPQVIGARDVLSFYADFSPILAPEPQDPALTAGAKHIRMLLARTIASSILTIPVLVMTWAPLPSHPTAYAIASLVLASLVQIVIAGPFYGSAFKGLFFSSIIENDSLIVLSTTTAYIYSVVAFAYGIIGNPLVEGSFFETSTLLVTLIMFGQLASALARQRAIAAISLRSLQQPQATLVHTHPDGRVTEELVDARLIQYGDTFRVLPDSVVITDGVILSGTSSIDESMMTGESLPVEKSVDSEVLAGSVNGPGNLVVKVTRLPGENTISEIAGMVDSARGSRARVQSIVDRVCAWFVPVVLAIALVTFMIWILIGVRVRKESTGQAAVRALTYAIAVLAISCPCAIGLAVPMVVLMASGVAARLGLVFKTATTIESARKMTHVVFDKTGTLTMGRLEVVYAEVVAGSETPEDEKGSVMLALASASKHPVSRAVATYLVSAGVTPSSKVDNLGEVTGKGVEGFMGGRSIRGGSARWLGIEAHPSVQPLLAEGLTTFCIMDGNILIAVYALSDTIRPETASLLVSLRARNIGISVLSGDHAAAVDRVSSSLGIPSDCVRAGCLPADKAVYIRELQATGAKVMFCGDGTNDSVALAQADIGVHMSSDASSSGAGAAASGASDAVLLRPSLTGLMSLMELSEAVHKRIIANFLWAAIYNLVAILFAGGAFVNARIAPAYTGLGEILGIVGAGSMGSEMAQLFAEAGLKVSLFDVIESNVDAAVEYANKNDRIMGQVEGFKDYGAFMASMPSPGHRLLLFSITHGNPTDQVLHEIRPHLAKGDIILDGGNEWYLDTERRQKELESKQKVHYIGLGVSGGYQSARRGPSFSPGGDPEALKRVLPLLERVAAKDAEGNPCVAPIGPGGSGHYVKMLHNGIEQGMMGAMAAAWGLLRFNAGLELDEIGKIFAQWNASGELKHTFLVDIGADICTKRDPSLGENRLSDNEDHVLPNVLDKVVQDADDMEGTGTWSVAEAARLHISAPTIASSHFLRLASADRAARLKIGSTLKLPDPPVSSRTTLTGEEKAKFIDDVRKAVYASFLTSYAQGLQIIARRSEKEGWGVSLQTCLKIWRAGCIIASDGLSEVFQDVVKHYDERKGMSSGDSKSKPKDASALIPAHPALTKALASSFPSLRRVVIWGLERDAYVPAFTASLEWIKYIGAGTLPTMFMEAQLDWFGSHKFDRRDSEAAKTGGEVKKGTEHYEWKPA</sequence>
<dbReference type="InterPro" id="IPR023299">
    <property type="entry name" value="ATPase_P-typ_cyto_dom_N"/>
</dbReference>
<comment type="similarity">
    <text evidence="3">Belongs to the 6-phosphogluconate dehydrogenase family.</text>
</comment>
<evidence type="ECO:0000256" key="12">
    <source>
        <dbReference type="ARBA" id="ARBA00023136"/>
    </source>
</evidence>
<dbReference type="EC" id="1.1.1.44" evidence="4"/>
<dbReference type="InterPro" id="IPR036412">
    <property type="entry name" value="HAD-like_sf"/>
</dbReference>
<dbReference type="NCBIfam" id="TIGR01494">
    <property type="entry name" value="ATPase_P-type"/>
    <property type="match status" value="2"/>
</dbReference>
<dbReference type="SFLD" id="SFLDS00003">
    <property type="entry name" value="Haloacid_Dehalogenase"/>
    <property type="match status" value="1"/>
</dbReference>
<dbReference type="InterPro" id="IPR006183">
    <property type="entry name" value="Pgluconate_DH"/>
</dbReference>
<dbReference type="SFLD" id="SFLDG00002">
    <property type="entry name" value="C1.7:_P-type_atpase_like"/>
    <property type="match status" value="1"/>
</dbReference>
<keyword evidence="10" id="KW-0311">Gluconate utilization</keyword>
<evidence type="ECO:0000313" key="16">
    <source>
        <dbReference type="EMBL" id="PSR80367.1"/>
    </source>
</evidence>
<dbReference type="InterPro" id="IPR036291">
    <property type="entry name" value="NAD(P)-bd_dom_sf"/>
</dbReference>
<keyword evidence="11" id="KW-0570">Pentose shunt</keyword>
<dbReference type="InterPro" id="IPR013328">
    <property type="entry name" value="6PGD_dom2"/>
</dbReference>
<comment type="similarity">
    <text evidence="13">Belongs to the cation transport ATPase (P-type) (TC 3.A.3) family. Type IB subfamily.</text>
</comment>
<evidence type="ECO:0000256" key="3">
    <source>
        <dbReference type="ARBA" id="ARBA00008419"/>
    </source>
</evidence>
<keyword evidence="8 13" id="KW-1133">Transmembrane helix</keyword>
<protein>
    <recommendedName>
        <fullName evidence="4">phosphogluconate dehydrogenase (NADP(+)-dependent, decarboxylating)</fullName>
        <ecNumber evidence="4">1.1.1.44</ecNumber>
    </recommendedName>
</protein>
<keyword evidence="13" id="KW-0067">ATP-binding</keyword>
<keyword evidence="9" id="KW-0560">Oxidoreductase</keyword>
<dbReference type="Pfam" id="PF24534">
    <property type="entry name" value="HMA_PCA1"/>
    <property type="match status" value="1"/>
</dbReference>
<dbReference type="InterPro" id="IPR044492">
    <property type="entry name" value="P_typ_ATPase_HD_dom"/>
</dbReference>
<dbReference type="NCBIfam" id="TIGR01511">
    <property type="entry name" value="ATPase-IB1_Cu"/>
    <property type="match status" value="1"/>
</dbReference>
<accession>A0A2R6NYH6</accession>
<feature type="transmembrane region" description="Helical" evidence="13">
    <location>
        <begin position="411"/>
        <end position="433"/>
    </location>
</feature>
<dbReference type="FunFam" id="3.40.50.720:FF:000634">
    <property type="entry name" value="6-phosphogluconate dehydrogenase, decarboxylating"/>
    <property type="match status" value="1"/>
</dbReference>
<dbReference type="SUPFAM" id="SSF48179">
    <property type="entry name" value="6-phosphogluconate dehydrogenase C-terminal domain-like"/>
    <property type="match status" value="1"/>
</dbReference>
<feature type="domain" description="HMA" evidence="15">
    <location>
        <begin position="8"/>
        <end position="74"/>
    </location>
</feature>
<dbReference type="InterPro" id="IPR023214">
    <property type="entry name" value="HAD_sf"/>
</dbReference>
<dbReference type="GO" id="GO:0004616">
    <property type="term" value="F:phosphogluconate dehydrogenase (decarboxylating) activity"/>
    <property type="evidence" value="ECO:0007669"/>
    <property type="project" value="UniProtKB-EC"/>
</dbReference>
<dbReference type="Gene3D" id="3.30.70.100">
    <property type="match status" value="1"/>
</dbReference>
<evidence type="ECO:0000256" key="10">
    <source>
        <dbReference type="ARBA" id="ARBA00023064"/>
    </source>
</evidence>
<dbReference type="InterPro" id="IPR027256">
    <property type="entry name" value="P-typ_ATPase_IB"/>
</dbReference>
<dbReference type="PANTHER" id="PTHR46594:SF4">
    <property type="entry name" value="P-TYPE CATION-TRANSPORTING ATPASE"/>
    <property type="match status" value="1"/>
</dbReference>
<evidence type="ECO:0000256" key="14">
    <source>
        <dbReference type="SAM" id="MobiDB-lite"/>
    </source>
</evidence>
<evidence type="ECO:0000256" key="4">
    <source>
        <dbReference type="ARBA" id="ARBA00013011"/>
    </source>
</evidence>
<feature type="transmembrane region" description="Helical" evidence="13">
    <location>
        <begin position="259"/>
        <end position="277"/>
    </location>
</feature>
<dbReference type="Pfam" id="PF00122">
    <property type="entry name" value="E1-E2_ATPase"/>
    <property type="match status" value="1"/>
</dbReference>
<dbReference type="Pfam" id="PF03446">
    <property type="entry name" value="NAD_binding_2"/>
    <property type="match status" value="1"/>
</dbReference>
<dbReference type="CDD" id="cd00371">
    <property type="entry name" value="HMA"/>
    <property type="match status" value="1"/>
</dbReference>
<dbReference type="PROSITE" id="PS50846">
    <property type="entry name" value="HMA_2"/>
    <property type="match status" value="1"/>
</dbReference>
<reference evidence="16 17" key="1">
    <citation type="submission" date="2018-02" db="EMBL/GenBank/DDBJ databases">
        <title>Genome sequence of the basidiomycete white-rot fungus Phlebia centrifuga.</title>
        <authorList>
            <person name="Granchi Z."/>
            <person name="Peng M."/>
            <person name="de Vries R.P."/>
            <person name="Hilden K."/>
            <person name="Makela M.R."/>
            <person name="Grigoriev I."/>
            <person name="Riley R."/>
        </authorList>
    </citation>
    <scope>NUCLEOTIDE SEQUENCE [LARGE SCALE GENOMIC DNA]</scope>
    <source>
        <strain evidence="16 17">FBCC195</strain>
    </source>
</reference>
<dbReference type="STRING" id="98765.A0A2R6NYH6"/>
<dbReference type="Gene3D" id="2.70.150.10">
    <property type="entry name" value="Calcium-transporting ATPase, cytoplasmic transduction domain A"/>
    <property type="match status" value="1"/>
</dbReference>
<keyword evidence="6 13" id="KW-0479">Metal-binding</keyword>
<dbReference type="InterPro" id="IPR059000">
    <property type="entry name" value="ATPase_P-type_domA"/>
</dbReference>
<dbReference type="Gene3D" id="1.10.1040.10">
    <property type="entry name" value="N-(1-d-carboxylethyl)-l-norvaline Dehydrogenase, domain 2"/>
    <property type="match status" value="1"/>
</dbReference>
<dbReference type="Pfam" id="PF00702">
    <property type="entry name" value="Hydrolase"/>
    <property type="match status" value="1"/>
</dbReference>
<dbReference type="InterPro" id="IPR036163">
    <property type="entry name" value="HMA_dom_sf"/>
</dbReference>
<keyword evidence="13" id="KW-0547">Nucleotide-binding</keyword>
<dbReference type="Pfam" id="PF00393">
    <property type="entry name" value="6PGD"/>
    <property type="match status" value="1"/>
</dbReference>
<name>A0A2R6NYH6_9APHY</name>
<dbReference type="GO" id="GO:0019521">
    <property type="term" value="P:D-gluconate metabolic process"/>
    <property type="evidence" value="ECO:0007669"/>
    <property type="project" value="UniProtKB-KW"/>
</dbReference>
<keyword evidence="7" id="KW-1278">Translocase</keyword>
<feature type="transmembrane region" description="Helical" evidence="13">
    <location>
        <begin position="187"/>
        <end position="205"/>
    </location>
</feature>
<evidence type="ECO:0000256" key="6">
    <source>
        <dbReference type="ARBA" id="ARBA00022723"/>
    </source>
</evidence>
<dbReference type="EMBL" id="MLYV02000656">
    <property type="protein sequence ID" value="PSR80367.1"/>
    <property type="molecule type" value="Genomic_DNA"/>
</dbReference>
<dbReference type="Gene3D" id="3.40.1110.10">
    <property type="entry name" value="Calcium-transporting ATPase, cytoplasmic domain N"/>
    <property type="match status" value="1"/>
</dbReference>
<dbReference type="InterPro" id="IPR006115">
    <property type="entry name" value="6PGDH_NADP-bd"/>
</dbReference>
<dbReference type="InterPro" id="IPR006121">
    <property type="entry name" value="HMA_dom"/>
</dbReference>
<dbReference type="GO" id="GO:0050661">
    <property type="term" value="F:NADP binding"/>
    <property type="evidence" value="ECO:0007669"/>
    <property type="project" value="InterPro"/>
</dbReference>
<dbReference type="SUPFAM" id="SSF55008">
    <property type="entry name" value="HMA, heavy metal-associated domain"/>
    <property type="match status" value="1"/>
</dbReference>
<evidence type="ECO:0000256" key="5">
    <source>
        <dbReference type="ARBA" id="ARBA00022692"/>
    </source>
</evidence>
<feature type="transmembrane region" description="Helical" evidence="13">
    <location>
        <begin position="453"/>
        <end position="476"/>
    </location>
</feature>
<evidence type="ECO:0000256" key="9">
    <source>
        <dbReference type="ARBA" id="ARBA00023002"/>
    </source>
</evidence>
<dbReference type="PROSITE" id="PS00154">
    <property type="entry name" value="ATPASE_E1_E2"/>
    <property type="match status" value="1"/>
</dbReference>
<feature type="transmembrane region" description="Helical" evidence="13">
    <location>
        <begin position="763"/>
        <end position="786"/>
    </location>
</feature>
<dbReference type="InterPro" id="IPR006114">
    <property type="entry name" value="6PGDH_C"/>
</dbReference>
<dbReference type="GO" id="GO:0016887">
    <property type="term" value="F:ATP hydrolysis activity"/>
    <property type="evidence" value="ECO:0007669"/>
    <property type="project" value="InterPro"/>
</dbReference>
<dbReference type="UniPathway" id="UPA00115">
    <property type="reaction ID" value="UER00410"/>
</dbReference>
<keyword evidence="17" id="KW-1185">Reference proteome</keyword>
<dbReference type="InterPro" id="IPR008927">
    <property type="entry name" value="6-PGluconate_DH-like_C_sf"/>
</dbReference>
<dbReference type="FunFam" id="2.70.150.10:FF:000002">
    <property type="entry name" value="Copper-transporting ATPase 1, putative"/>
    <property type="match status" value="1"/>
</dbReference>
<feature type="transmembrane region" description="Helical" evidence="13">
    <location>
        <begin position="226"/>
        <end position="247"/>
    </location>
</feature>
<comment type="caution">
    <text evidence="16">The sequence shown here is derived from an EMBL/GenBank/DDBJ whole genome shotgun (WGS) entry which is preliminary data.</text>
</comment>
<organism evidence="16 17">
    <name type="scientific">Hermanssonia centrifuga</name>
    <dbReference type="NCBI Taxonomy" id="98765"/>
    <lineage>
        <taxon>Eukaryota</taxon>
        <taxon>Fungi</taxon>
        <taxon>Dikarya</taxon>
        <taxon>Basidiomycota</taxon>
        <taxon>Agaricomycotina</taxon>
        <taxon>Agaricomycetes</taxon>
        <taxon>Polyporales</taxon>
        <taxon>Meruliaceae</taxon>
        <taxon>Hermanssonia</taxon>
    </lineage>
</organism>
<evidence type="ECO:0000313" key="17">
    <source>
        <dbReference type="Proteomes" id="UP000186601"/>
    </source>
</evidence>
<evidence type="ECO:0000256" key="13">
    <source>
        <dbReference type="RuleBase" id="RU362081"/>
    </source>
</evidence>
<evidence type="ECO:0000256" key="8">
    <source>
        <dbReference type="ARBA" id="ARBA00022989"/>
    </source>
</evidence>
<dbReference type="PANTHER" id="PTHR46594">
    <property type="entry name" value="P-TYPE CATION-TRANSPORTING ATPASE"/>
    <property type="match status" value="1"/>
</dbReference>
<dbReference type="SUPFAM" id="SSF51735">
    <property type="entry name" value="NAD(P)-binding Rossmann-fold domains"/>
    <property type="match status" value="1"/>
</dbReference>
<dbReference type="PRINTS" id="PR00076">
    <property type="entry name" value="6PGDHDRGNASE"/>
</dbReference>
<dbReference type="NCBIfam" id="TIGR01525">
    <property type="entry name" value="ATPase-IB_hvy"/>
    <property type="match status" value="1"/>
</dbReference>
<dbReference type="GO" id="GO:0005524">
    <property type="term" value="F:ATP binding"/>
    <property type="evidence" value="ECO:0007669"/>
    <property type="project" value="UniProtKB-UniRule"/>
</dbReference>
<dbReference type="GO" id="GO:0019829">
    <property type="term" value="F:ATPase-coupled monoatomic cation transmembrane transporter activity"/>
    <property type="evidence" value="ECO:0007669"/>
    <property type="project" value="InterPro"/>
</dbReference>
<comment type="pathway">
    <text evidence="2">Carbohydrate degradation; pentose phosphate pathway; D-ribulose 5-phosphate from D-glucose 6-phosphate (oxidative stage): step 3/3.</text>
</comment>
<dbReference type="InterPro" id="IPR056236">
    <property type="entry name" value="HMA_PCA1"/>
</dbReference>
<proteinExistence type="inferred from homology"/>
<dbReference type="Gene3D" id="3.40.50.720">
    <property type="entry name" value="NAD(P)-binding Rossmann-like Domain"/>
    <property type="match status" value="1"/>
</dbReference>
<dbReference type="OrthoDB" id="434986at2759"/>
<feature type="region of interest" description="Disordered" evidence="14">
    <location>
        <begin position="1302"/>
        <end position="1322"/>
    </location>
</feature>
<keyword evidence="12 13" id="KW-0472">Membrane</keyword>
<dbReference type="SMART" id="SM01350">
    <property type="entry name" value="6PGD"/>
    <property type="match status" value="1"/>
</dbReference>
<evidence type="ECO:0000256" key="11">
    <source>
        <dbReference type="ARBA" id="ARBA00023126"/>
    </source>
</evidence>
<dbReference type="Proteomes" id="UP000186601">
    <property type="component" value="Unassembled WGS sequence"/>
</dbReference>
<evidence type="ECO:0000256" key="2">
    <source>
        <dbReference type="ARBA" id="ARBA00004874"/>
    </source>
</evidence>
<dbReference type="GO" id="GO:0006098">
    <property type="term" value="P:pentose-phosphate shunt"/>
    <property type="evidence" value="ECO:0007669"/>
    <property type="project" value="UniProtKB-UniPathway"/>
</dbReference>
<comment type="subcellular location">
    <subcellularLocation>
        <location evidence="1 13">Membrane</location>
    </subcellularLocation>
</comment>
<evidence type="ECO:0000259" key="15">
    <source>
        <dbReference type="PROSITE" id="PS50846"/>
    </source>
</evidence>
<dbReference type="SUPFAM" id="SSF81653">
    <property type="entry name" value="Calcium ATPase, transduction domain A"/>
    <property type="match status" value="1"/>
</dbReference>
<keyword evidence="5 13" id="KW-0812">Transmembrane</keyword>
<gene>
    <name evidence="16" type="ORF">PHLCEN_2v6752</name>
</gene>
<dbReference type="SFLD" id="SFLDF00027">
    <property type="entry name" value="p-type_atpase"/>
    <property type="match status" value="1"/>
</dbReference>
<dbReference type="InterPro" id="IPR001757">
    <property type="entry name" value="P_typ_ATPase"/>
</dbReference>
<dbReference type="InterPro" id="IPR018303">
    <property type="entry name" value="ATPase_P-typ_P_site"/>
</dbReference>
<dbReference type="InterPro" id="IPR008250">
    <property type="entry name" value="ATPase_P-typ_transduc_dom_A_sf"/>
</dbReference>
<feature type="transmembrane region" description="Helical" evidence="13">
    <location>
        <begin position="159"/>
        <end position="181"/>
    </location>
</feature>
<dbReference type="GO" id="GO:0046872">
    <property type="term" value="F:metal ion binding"/>
    <property type="evidence" value="ECO:0007669"/>
    <property type="project" value="UniProtKB-KW"/>
</dbReference>
<dbReference type="GO" id="GO:0016020">
    <property type="term" value="C:membrane"/>
    <property type="evidence" value="ECO:0007669"/>
    <property type="project" value="UniProtKB-SubCell"/>
</dbReference>